<dbReference type="PANTHER" id="PTHR23077">
    <property type="entry name" value="AAA-FAMILY ATPASE"/>
    <property type="match status" value="1"/>
</dbReference>
<feature type="domain" description="AAA+ ATPase" evidence="4">
    <location>
        <begin position="272"/>
        <end position="399"/>
    </location>
</feature>
<dbReference type="FunFam" id="3.40.50.300:FF:001025">
    <property type="entry name" value="ATPase family, AAA domain-containing 2B"/>
    <property type="match status" value="1"/>
</dbReference>
<evidence type="ECO:0000313" key="6">
    <source>
        <dbReference type="Proteomes" id="UP000799640"/>
    </source>
</evidence>
<keyword evidence="3" id="KW-0175">Coiled coil</keyword>
<dbReference type="InterPro" id="IPR003593">
    <property type="entry name" value="AAA+_ATPase"/>
</dbReference>
<dbReference type="Pfam" id="PF00004">
    <property type="entry name" value="AAA"/>
    <property type="match status" value="2"/>
</dbReference>
<gene>
    <name evidence="5" type="ORF">EJ06DRAFT_583773</name>
</gene>
<organism evidence="5 6">
    <name type="scientific">Trichodelitschia bisporula</name>
    <dbReference type="NCBI Taxonomy" id="703511"/>
    <lineage>
        <taxon>Eukaryota</taxon>
        <taxon>Fungi</taxon>
        <taxon>Dikarya</taxon>
        <taxon>Ascomycota</taxon>
        <taxon>Pezizomycotina</taxon>
        <taxon>Dothideomycetes</taxon>
        <taxon>Dothideomycetes incertae sedis</taxon>
        <taxon>Phaeotrichales</taxon>
        <taxon>Phaeotrichaceae</taxon>
        <taxon>Trichodelitschia</taxon>
    </lineage>
</organism>
<dbReference type="PROSITE" id="PS00674">
    <property type="entry name" value="AAA"/>
    <property type="match status" value="1"/>
</dbReference>
<dbReference type="GO" id="GO:0016887">
    <property type="term" value="F:ATP hydrolysis activity"/>
    <property type="evidence" value="ECO:0007669"/>
    <property type="project" value="InterPro"/>
</dbReference>
<evidence type="ECO:0000256" key="1">
    <source>
        <dbReference type="ARBA" id="ARBA00022741"/>
    </source>
</evidence>
<evidence type="ECO:0000313" key="5">
    <source>
        <dbReference type="EMBL" id="KAF2398525.1"/>
    </source>
</evidence>
<protein>
    <submittedName>
        <fullName evidence="5">AAA-domain-containing protein</fullName>
    </submittedName>
</protein>
<proteinExistence type="predicted"/>
<dbReference type="Gene3D" id="1.10.8.60">
    <property type="match status" value="2"/>
</dbReference>
<reference evidence="5" key="1">
    <citation type="journal article" date="2020" name="Stud. Mycol.">
        <title>101 Dothideomycetes genomes: a test case for predicting lifestyles and emergence of pathogens.</title>
        <authorList>
            <person name="Haridas S."/>
            <person name="Albert R."/>
            <person name="Binder M."/>
            <person name="Bloem J."/>
            <person name="Labutti K."/>
            <person name="Salamov A."/>
            <person name="Andreopoulos B."/>
            <person name="Baker S."/>
            <person name="Barry K."/>
            <person name="Bills G."/>
            <person name="Bluhm B."/>
            <person name="Cannon C."/>
            <person name="Castanera R."/>
            <person name="Culley D."/>
            <person name="Daum C."/>
            <person name="Ezra D."/>
            <person name="Gonzalez J."/>
            <person name="Henrissat B."/>
            <person name="Kuo A."/>
            <person name="Liang C."/>
            <person name="Lipzen A."/>
            <person name="Lutzoni F."/>
            <person name="Magnuson J."/>
            <person name="Mondo S."/>
            <person name="Nolan M."/>
            <person name="Ohm R."/>
            <person name="Pangilinan J."/>
            <person name="Park H.-J."/>
            <person name="Ramirez L."/>
            <person name="Alfaro M."/>
            <person name="Sun H."/>
            <person name="Tritt A."/>
            <person name="Yoshinaga Y."/>
            <person name="Zwiers L.-H."/>
            <person name="Turgeon B."/>
            <person name="Goodwin S."/>
            <person name="Spatafora J."/>
            <person name="Crous P."/>
            <person name="Grigoriev I."/>
        </authorList>
    </citation>
    <scope>NUCLEOTIDE SEQUENCE</scope>
    <source>
        <strain evidence="5">CBS 262.69</strain>
    </source>
</reference>
<dbReference type="InterPro" id="IPR003960">
    <property type="entry name" value="ATPase_AAA_CS"/>
</dbReference>
<dbReference type="OrthoDB" id="27435at2759"/>
<dbReference type="GO" id="GO:0005737">
    <property type="term" value="C:cytoplasm"/>
    <property type="evidence" value="ECO:0007669"/>
    <property type="project" value="TreeGrafter"/>
</dbReference>
<dbReference type="InterPro" id="IPR003959">
    <property type="entry name" value="ATPase_AAA_core"/>
</dbReference>
<dbReference type="GO" id="GO:0005524">
    <property type="term" value="F:ATP binding"/>
    <property type="evidence" value="ECO:0007669"/>
    <property type="project" value="UniProtKB-KW"/>
</dbReference>
<dbReference type="SUPFAM" id="SSF52540">
    <property type="entry name" value="P-loop containing nucleoside triphosphate hydrolases"/>
    <property type="match status" value="2"/>
</dbReference>
<keyword evidence="2" id="KW-0067">ATP-binding</keyword>
<dbReference type="Proteomes" id="UP000799640">
    <property type="component" value="Unassembled WGS sequence"/>
</dbReference>
<evidence type="ECO:0000259" key="4">
    <source>
        <dbReference type="SMART" id="SM00382"/>
    </source>
</evidence>
<evidence type="ECO:0000256" key="3">
    <source>
        <dbReference type="ARBA" id="ARBA00023054"/>
    </source>
</evidence>
<keyword evidence="6" id="KW-1185">Reference proteome</keyword>
<dbReference type="InterPro" id="IPR041569">
    <property type="entry name" value="AAA_lid_3"/>
</dbReference>
<dbReference type="Pfam" id="PF17862">
    <property type="entry name" value="AAA_lid_3"/>
    <property type="match status" value="1"/>
</dbReference>
<dbReference type="EMBL" id="ML996700">
    <property type="protein sequence ID" value="KAF2398525.1"/>
    <property type="molecule type" value="Genomic_DNA"/>
</dbReference>
<dbReference type="Gene3D" id="3.40.50.300">
    <property type="entry name" value="P-loop containing nucleotide triphosphate hydrolases"/>
    <property type="match status" value="2"/>
</dbReference>
<dbReference type="AlphaFoldDB" id="A0A6G1HS07"/>
<dbReference type="InterPro" id="IPR027417">
    <property type="entry name" value="P-loop_NTPase"/>
</dbReference>
<keyword evidence="1" id="KW-0547">Nucleotide-binding</keyword>
<accession>A0A6G1HS07</accession>
<evidence type="ECO:0000256" key="2">
    <source>
        <dbReference type="ARBA" id="ARBA00022840"/>
    </source>
</evidence>
<feature type="domain" description="AAA+ ATPase" evidence="4">
    <location>
        <begin position="532"/>
        <end position="666"/>
    </location>
</feature>
<dbReference type="InterPro" id="IPR050168">
    <property type="entry name" value="AAA_ATPase_domain"/>
</dbReference>
<sequence length="769" mass="83160">MANSPSPAPRTPTRTPTKLADRRYALRAQLRPANDSTLDGGFRIYVTPGEMKDESLTPGDLVLLRSEITHAGGVGIAWRSTDPNAGGPKSTTVLKVHSVLRECAALDLKDRYVLTKWKGRLRRARRVVLVDITPDAAPIADEDERGMLEHWAGVTLLQLEALGPGGTLDVTPRAGPDKRKKRRFVIAHIDVADVDDDPFFVPSYYHHLSKVEIRAAATDTGTAAPGNDARVPVSLDFAGLKGLDDQLATLREHIARVNMALDSRATDRRLGRPSAILLHGASGTGKSAVLAKLKAGPWAHIVTIDRKILSPYAGKAETAISKLFTEAAACTPSLVVIDRLEGLAGSKAESTAVAEELAAQIQRVEGTAVQVVAAAKRPIDVDADLLSVFPMVIELPIPNSRSRMAMLREFTDSAPEEVLLDVAERTHAFVASDLFRLCDKAYTHAQKRVREGGIAETMAGLTLNDTIQLTGPDFDHALLHVHPSVMNEAYIEIPKVYWRDIAGSTDVKTKLWETVELPLKHPRITSHLNLHPSAGILLYGPPGCSKTLTAKALATESGLNFLSIKGPELITKYVGESEYRIRELFRRARSAAPSVIFFDEIDALAPARGDGHTGLNTVATLLTELDGIDAVPGVLVLAATNRPGAIDPALLRPGRLGTALFVGPPGPAARRQILEMHTKARHPGPDVDLDVLAERTEGYSGADVAAVCQAAAVKCAHDMVRDEGVEMLGMRHFEEALGEFRPSLAREEVERLRRWSVAGGFKDVEDEEG</sequence>
<name>A0A6G1HS07_9PEZI</name>
<dbReference type="PANTHER" id="PTHR23077:SF27">
    <property type="entry name" value="ATPASE FAMILY GENE 2 PROTEIN HOMOLOG A"/>
    <property type="match status" value="1"/>
</dbReference>
<dbReference type="SMART" id="SM00382">
    <property type="entry name" value="AAA"/>
    <property type="match status" value="2"/>
</dbReference>